<keyword evidence="1" id="KW-0472">Membrane</keyword>
<feature type="transmembrane region" description="Helical" evidence="1">
    <location>
        <begin position="6"/>
        <end position="29"/>
    </location>
</feature>
<keyword evidence="1" id="KW-1133">Transmembrane helix</keyword>
<evidence type="ECO:0000313" key="2">
    <source>
        <dbReference type="EMBL" id="ALC17636.1"/>
    </source>
</evidence>
<keyword evidence="3" id="KW-1185">Reference proteome</keyword>
<dbReference type="EMBL" id="CP010802">
    <property type="protein sequence ID" value="ALC17636.1"/>
    <property type="molecule type" value="Genomic_DNA"/>
</dbReference>
<dbReference type="AlphaFoldDB" id="A0A0M5IP52"/>
<dbReference type="KEGG" id="des:DSOUD_2906"/>
<gene>
    <name evidence="2" type="ORF">DSOUD_2906</name>
</gene>
<protein>
    <recommendedName>
        <fullName evidence="4">Sec-independent protein translocase protein TatA</fullName>
    </recommendedName>
</protein>
<reference evidence="2 3" key="1">
    <citation type="submission" date="2015-07" db="EMBL/GenBank/DDBJ databases">
        <title>Isolation and Genomic Characterization of a Novel Halophilic Metal-Reducing Deltaproteobacterium from the Deep Subsurface.</title>
        <authorList>
            <person name="Badalamenti J.P."/>
            <person name="Summers Z.M."/>
            <person name="Gralnick J.A."/>
            <person name="Bond D.R."/>
        </authorList>
    </citation>
    <scope>NUCLEOTIDE SEQUENCE [LARGE SCALE GENOMIC DNA]</scope>
    <source>
        <strain evidence="2 3">WTL</strain>
    </source>
</reference>
<dbReference type="STRING" id="1603606.DSOUD_2906"/>
<dbReference type="Proteomes" id="UP000057158">
    <property type="component" value="Chromosome"/>
</dbReference>
<dbReference type="RefSeq" id="WP_053551633.1">
    <property type="nucleotide sequence ID" value="NZ_CP010802.1"/>
</dbReference>
<evidence type="ECO:0000256" key="1">
    <source>
        <dbReference type="SAM" id="Phobius"/>
    </source>
</evidence>
<evidence type="ECO:0000313" key="3">
    <source>
        <dbReference type="Proteomes" id="UP000057158"/>
    </source>
</evidence>
<evidence type="ECO:0008006" key="4">
    <source>
        <dbReference type="Google" id="ProtNLM"/>
    </source>
</evidence>
<organism evidence="2 3">
    <name type="scientific">Desulfuromonas soudanensis</name>
    <dbReference type="NCBI Taxonomy" id="1603606"/>
    <lineage>
        <taxon>Bacteria</taxon>
        <taxon>Pseudomonadati</taxon>
        <taxon>Thermodesulfobacteriota</taxon>
        <taxon>Desulfuromonadia</taxon>
        <taxon>Desulfuromonadales</taxon>
        <taxon>Desulfuromonadaceae</taxon>
        <taxon>Desulfuromonas</taxon>
    </lineage>
</organism>
<name>A0A0M5IP52_9BACT</name>
<dbReference type="PATRIC" id="fig|1603606.3.peg.3134"/>
<sequence>MFGFGIWEITLLLGVVILLFGVGPVRAMIGRGLDLHRKVNETRQALRDPLKLGDLLREKGKKK</sequence>
<proteinExistence type="predicted"/>
<accession>A0A0M5IP52</accession>
<keyword evidence="1" id="KW-0812">Transmembrane</keyword>